<dbReference type="SMART" id="SM00248">
    <property type="entry name" value="ANK"/>
    <property type="match status" value="5"/>
</dbReference>
<evidence type="ECO:0000256" key="4">
    <source>
        <dbReference type="SAM" id="MobiDB-lite"/>
    </source>
</evidence>
<dbReference type="Proteomes" id="UP000789901">
    <property type="component" value="Unassembled WGS sequence"/>
</dbReference>
<dbReference type="Gene3D" id="1.25.40.20">
    <property type="entry name" value="Ankyrin repeat-containing domain"/>
    <property type="match status" value="2"/>
</dbReference>
<dbReference type="PANTHER" id="PTHR24171">
    <property type="entry name" value="ANKYRIN REPEAT DOMAIN-CONTAINING PROTEIN 39-RELATED"/>
    <property type="match status" value="1"/>
</dbReference>
<dbReference type="PROSITE" id="PS50297">
    <property type="entry name" value="ANK_REP_REGION"/>
    <property type="match status" value="2"/>
</dbReference>
<feature type="repeat" description="ANK" evidence="3">
    <location>
        <begin position="536"/>
        <end position="568"/>
    </location>
</feature>
<evidence type="ECO:0000256" key="2">
    <source>
        <dbReference type="ARBA" id="ARBA00023043"/>
    </source>
</evidence>
<protein>
    <submittedName>
        <fullName evidence="5">9891_t:CDS:1</fullName>
    </submittedName>
</protein>
<dbReference type="Pfam" id="PF12796">
    <property type="entry name" value="Ank_2"/>
    <property type="match status" value="1"/>
</dbReference>
<organism evidence="5 6">
    <name type="scientific">Gigaspora margarita</name>
    <dbReference type="NCBI Taxonomy" id="4874"/>
    <lineage>
        <taxon>Eukaryota</taxon>
        <taxon>Fungi</taxon>
        <taxon>Fungi incertae sedis</taxon>
        <taxon>Mucoromycota</taxon>
        <taxon>Glomeromycotina</taxon>
        <taxon>Glomeromycetes</taxon>
        <taxon>Diversisporales</taxon>
        <taxon>Gigasporaceae</taxon>
        <taxon>Gigaspora</taxon>
    </lineage>
</organism>
<dbReference type="InterPro" id="IPR002110">
    <property type="entry name" value="Ankyrin_rpt"/>
</dbReference>
<name>A0ABN7UYB1_GIGMA</name>
<accession>A0ABN7UYB1</accession>
<dbReference type="PROSITE" id="PS50088">
    <property type="entry name" value="ANK_REPEAT"/>
    <property type="match status" value="2"/>
</dbReference>
<evidence type="ECO:0000256" key="1">
    <source>
        <dbReference type="ARBA" id="ARBA00022737"/>
    </source>
</evidence>
<feature type="region of interest" description="Disordered" evidence="4">
    <location>
        <begin position="49"/>
        <end position="82"/>
    </location>
</feature>
<proteinExistence type="predicted"/>
<keyword evidence="1" id="KW-0677">Repeat</keyword>
<dbReference type="InterPro" id="IPR036770">
    <property type="entry name" value="Ankyrin_rpt-contain_sf"/>
</dbReference>
<gene>
    <name evidence="5" type="ORF">GMARGA_LOCUS12146</name>
</gene>
<evidence type="ECO:0000313" key="5">
    <source>
        <dbReference type="EMBL" id="CAG8701403.1"/>
    </source>
</evidence>
<reference evidence="5 6" key="1">
    <citation type="submission" date="2021-06" db="EMBL/GenBank/DDBJ databases">
        <authorList>
            <person name="Kallberg Y."/>
            <person name="Tangrot J."/>
            <person name="Rosling A."/>
        </authorList>
    </citation>
    <scope>NUCLEOTIDE SEQUENCE [LARGE SCALE GENOMIC DNA]</scope>
    <source>
        <strain evidence="5 6">120-4 pot B 10/14</strain>
    </source>
</reference>
<sequence>MKQNNKEKISLTPITFSKLSFNKASKKFGKQLSPILLSVSPIAEKPSFLEPLSDSHRPPSPLYDNNNEGERPALPKSHSATDLRTQVRGRIFRSFSQTSVPVISTSHYLNRLSHSSSGGSSKNSTIAIARKHSLPPTADLFQNDQLVRPYMTLAEFKRMDKHPRQQRAILAALQRQDNKLRKEGVIKDTSKTLKGKKDRKLSKAKESIHNRSTLSLVRRGSGSSGAIALKFLGIKKGKKRTTSVLLNNLILAIRDNKVSDAITILSYIPNSSFNSLKKKKSVEANRAFLMAIAHRMDDVALAMYERGIPGDVNSPILVKNSKNTDRGGISGLKFPSYFILAVALGLNELVKAMVKRANMNQTWFGLSPLIIAVSQATIAYSSTGLKSKSRTALLIKLLLDNGADPLQGLPLEQFNTLRKLKAKQYMRRLNILNSFKSDEVPSESDRFDSVPQQYGSIAWNSKQRKEEMENFSKGKWVLPIDIAAVAGNLEIVRMLLSRMDASSVSSSSFCLSVQQDVMLTLELAHSGANVNQRDLRGNMPIHIAARSGHVDMVVILLQLGTNVNAKGENDWTPLHEAMSQKYLNICSILITAGADTKLVNNKGQTAIELGLERGLTQEQINQFLGLT</sequence>
<keyword evidence="6" id="KW-1185">Reference proteome</keyword>
<dbReference type="EMBL" id="CAJVQB010007336">
    <property type="protein sequence ID" value="CAG8701403.1"/>
    <property type="molecule type" value="Genomic_DNA"/>
</dbReference>
<evidence type="ECO:0000256" key="3">
    <source>
        <dbReference type="PROSITE-ProRule" id="PRU00023"/>
    </source>
</evidence>
<evidence type="ECO:0000313" key="6">
    <source>
        <dbReference type="Proteomes" id="UP000789901"/>
    </source>
</evidence>
<comment type="caution">
    <text evidence="5">The sequence shown here is derived from an EMBL/GenBank/DDBJ whole genome shotgun (WGS) entry which is preliminary data.</text>
</comment>
<feature type="repeat" description="ANK" evidence="3">
    <location>
        <begin position="569"/>
        <end position="601"/>
    </location>
</feature>
<keyword evidence="2 3" id="KW-0040">ANK repeat</keyword>
<dbReference type="SUPFAM" id="SSF48403">
    <property type="entry name" value="Ankyrin repeat"/>
    <property type="match status" value="1"/>
</dbReference>